<dbReference type="Gene3D" id="2.60.40.790">
    <property type="match status" value="1"/>
</dbReference>
<dbReference type="PANTHER" id="PTHR47062">
    <property type="match status" value="1"/>
</dbReference>
<reference evidence="3" key="1">
    <citation type="submission" date="2018-06" db="EMBL/GenBank/DDBJ databases">
        <authorList>
            <person name="Zhirakovskaya E."/>
        </authorList>
    </citation>
    <scope>NUCLEOTIDE SEQUENCE</scope>
</reference>
<name>A0A3B0Z1P0_9ZZZZ</name>
<evidence type="ECO:0000259" key="2">
    <source>
        <dbReference type="PROSITE" id="PS01031"/>
    </source>
</evidence>
<proteinExistence type="predicted"/>
<keyword evidence="1 3" id="KW-0346">Stress response</keyword>
<dbReference type="AlphaFoldDB" id="A0A3B0Z1P0"/>
<organism evidence="3">
    <name type="scientific">hydrothermal vent metagenome</name>
    <dbReference type="NCBI Taxonomy" id="652676"/>
    <lineage>
        <taxon>unclassified sequences</taxon>
        <taxon>metagenomes</taxon>
        <taxon>ecological metagenomes</taxon>
    </lineage>
</organism>
<dbReference type="PROSITE" id="PS01031">
    <property type="entry name" value="SHSP"/>
    <property type="match status" value="1"/>
</dbReference>
<dbReference type="Pfam" id="PF00011">
    <property type="entry name" value="HSP20"/>
    <property type="match status" value="1"/>
</dbReference>
<protein>
    <submittedName>
        <fullName evidence="3">16 kDa heat shock protein A</fullName>
    </submittedName>
</protein>
<feature type="domain" description="SHSP" evidence="2">
    <location>
        <begin position="30"/>
        <end position="140"/>
    </location>
</feature>
<dbReference type="CDD" id="cd06470">
    <property type="entry name" value="ACD_IbpA-B_like"/>
    <property type="match status" value="1"/>
</dbReference>
<accession>A0A3B0Z1P0</accession>
<dbReference type="InterPro" id="IPR037913">
    <property type="entry name" value="ACD_IbpA/B"/>
</dbReference>
<dbReference type="InterPro" id="IPR008978">
    <property type="entry name" value="HSP20-like_chaperone"/>
</dbReference>
<dbReference type="SUPFAM" id="SSF49764">
    <property type="entry name" value="HSP20-like chaperones"/>
    <property type="match status" value="1"/>
</dbReference>
<dbReference type="PANTHER" id="PTHR47062:SF1">
    <property type="entry name" value="SMALL HEAT SHOCK PROTEIN IBPA"/>
    <property type="match status" value="1"/>
</dbReference>
<gene>
    <name evidence="3" type="ORF">MNBD_GAMMA12-3514</name>
</gene>
<dbReference type="EMBL" id="UOFL01000060">
    <property type="protein sequence ID" value="VAW74606.1"/>
    <property type="molecule type" value="Genomic_DNA"/>
</dbReference>
<evidence type="ECO:0000313" key="3">
    <source>
        <dbReference type="EMBL" id="VAW74606.1"/>
    </source>
</evidence>
<sequence>MRTLDLSPLFRSSIGFDHLESMLDSAVHGSKNQTSYPPYNIEVVSEDRYRITMAVAGFKQEEVDITSEQNTLTIIGEQQSDENVNYLHRGIAARNFERSFQLADYVKVIDASLQDGLLHIELQRELPETLKPRKIQINDHQSNIKSVTEQVA</sequence>
<dbReference type="InterPro" id="IPR002068">
    <property type="entry name" value="A-crystallin/Hsp20_dom"/>
</dbReference>
<evidence type="ECO:0000256" key="1">
    <source>
        <dbReference type="ARBA" id="ARBA00023016"/>
    </source>
</evidence>